<protein>
    <submittedName>
        <fullName evidence="1">Uncharacterized protein</fullName>
    </submittedName>
</protein>
<proteinExistence type="predicted"/>
<reference evidence="1" key="1">
    <citation type="submission" date="2021-01" db="EMBL/GenBank/DDBJ databases">
        <authorList>
            <consortium name="Genoscope - CEA"/>
            <person name="William W."/>
        </authorList>
    </citation>
    <scope>NUCLEOTIDE SEQUENCE</scope>
</reference>
<gene>
    <name evidence="1" type="ORF">POCTA_138.1.T0570008</name>
</gene>
<sequence length="80" mass="9349">MMLSEPCHIVAINKFIQILAVICRKTITIFKFRLGFLKLAQILIEHTNYLSNQLISFGNNQSIFYWRGNKKLEGHFSFIS</sequence>
<keyword evidence="2" id="KW-1185">Reference proteome</keyword>
<evidence type="ECO:0000313" key="1">
    <source>
        <dbReference type="EMBL" id="CAD8170701.1"/>
    </source>
</evidence>
<name>A0A8S1V194_PAROT</name>
<accession>A0A8S1V194</accession>
<comment type="caution">
    <text evidence="1">The sequence shown here is derived from an EMBL/GenBank/DDBJ whole genome shotgun (WGS) entry which is preliminary data.</text>
</comment>
<organism evidence="1 2">
    <name type="scientific">Paramecium octaurelia</name>
    <dbReference type="NCBI Taxonomy" id="43137"/>
    <lineage>
        <taxon>Eukaryota</taxon>
        <taxon>Sar</taxon>
        <taxon>Alveolata</taxon>
        <taxon>Ciliophora</taxon>
        <taxon>Intramacronucleata</taxon>
        <taxon>Oligohymenophorea</taxon>
        <taxon>Peniculida</taxon>
        <taxon>Parameciidae</taxon>
        <taxon>Paramecium</taxon>
    </lineage>
</organism>
<dbReference type="EMBL" id="CAJJDP010000056">
    <property type="protein sequence ID" value="CAD8170701.1"/>
    <property type="molecule type" value="Genomic_DNA"/>
</dbReference>
<dbReference type="AlphaFoldDB" id="A0A8S1V194"/>
<dbReference type="Proteomes" id="UP000683925">
    <property type="component" value="Unassembled WGS sequence"/>
</dbReference>
<evidence type="ECO:0000313" key="2">
    <source>
        <dbReference type="Proteomes" id="UP000683925"/>
    </source>
</evidence>